<gene>
    <name evidence="2" type="ORF">SAMN05216552_102093</name>
</gene>
<accession>A0A1I7KWN6</accession>
<name>A0A1I7KWN6_9BURK</name>
<evidence type="ECO:0000313" key="3">
    <source>
        <dbReference type="Proteomes" id="UP000199391"/>
    </source>
</evidence>
<keyword evidence="3" id="KW-1185">Reference proteome</keyword>
<dbReference type="EMBL" id="FPBO01000020">
    <property type="protein sequence ID" value="SFV01869.1"/>
    <property type="molecule type" value="Genomic_DNA"/>
</dbReference>
<keyword evidence="1" id="KW-0732">Signal</keyword>
<dbReference type="Proteomes" id="UP000199391">
    <property type="component" value="Unassembled WGS sequence"/>
</dbReference>
<organism evidence="2 3">
    <name type="scientific">Pseudoduganella namucuonensis</name>
    <dbReference type="NCBI Taxonomy" id="1035707"/>
    <lineage>
        <taxon>Bacteria</taxon>
        <taxon>Pseudomonadati</taxon>
        <taxon>Pseudomonadota</taxon>
        <taxon>Betaproteobacteria</taxon>
        <taxon>Burkholderiales</taxon>
        <taxon>Oxalobacteraceae</taxon>
        <taxon>Telluria group</taxon>
        <taxon>Pseudoduganella</taxon>
    </lineage>
</organism>
<dbReference type="STRING" id="1035707.SAMN05216552_102093"/>
<evidence type="ECO:0000256" key="1">
    <source>
        <dbReference type="SAM" id="SignalP"/>
    </source>
</evidence>
<protein>
    <submittedName>
        <fullName evidence="2">Uncharacterized protein</fullName>
    </submittedName>
</protein>
<dbReference type="AlphaFoldDB" id="A0A1I7KWN6"/>
<feature type="signal peptide" evidence="1">
    <location>
        <begin position="1"/>
        <end position="16"/>
    </location>
</feature>
<dbReference type="RefSeq" id="WP_093557391.1">
    <property type="nucleotide sequence ID" value="NZ_FPBO01000020.1"/>
</dbReference>
<dbReference type="OrthoDB" id="8703271at2"/>
<feature type="chain" id="PRO_5011613696" evidence="1">
    <location>
        <begin position="17"/>
        <end position="152"/>
    </location>
</feature>
<reference evidence="3" key="1">
    <citation type="submission" date="2016-10" db="EMBL/GenBank/DDBJ databases">
        <authorList>
            <person name="Varghese N."/>
            <person name="Submissions S."/>
        </authorList>
    </citation>
    <scope>NUCLEOTIDE SEQUENCE [LARGE SCALE GENOMIC DNA]</scope>
    <source>
        <strain evidence="3">CGMCC 1.11014</strain>
    </source>
</reference>
<sequence>MKALLALLVVSGSALANDAAIVQCRGQADGAARLACYDAIKVGAAPAAAAVAPAVAAQPARKELEQSFGMEAFKPAPKLEEIESHIDGRFDGWRPNQQIRLANGQVWRVVDDSEGITPLLTNPKVKVVRGTLGSMYLEIDGTNRSPKVRRIQ</sequence>
<proteinExistence type="predicted"/>
<evidence type="ECO:0000313" key="2">
    <source>
        <dbReference type="EMBL" id="SFV01869.1"/>
    </source>
</evidence>